<evidence type="ECO:0000256" key="1">
    <source>
        <dbReference type="SAM" id="MobiDB-lite"/>
    </source>
</evidence>
<organism evidence="2 3">
    <name type="scientific">Inhella proteolytica</name>
    <dbReference type="NCBI Taxonomy" id="2795029"/>
    <lineage>
        <taxon>Bacteria</taxon>
        <taxon>Pseudomonadati</taxon>
        <taxon>Pseudomonadota</taxon>
        <taxon>Betaproteobacteria</taxon>
        <taxon>Burkholderiales</taxon>
        <taxon>Sphaerotilaceae</taxon>
        <taxon>Inhella</taxon>
    </lineage>
</organism>
<feature type="region of interest" description="Disordered" evidence="1">
    <location>
        <begin position="144"/>
        <end position="165"/>
    </location>
</feature>
<keyword evidence="3" id="KW-1185">Reference proteome</keyword>
<protein>
    <recommendedName>
        <fullName evidence="4">Chemotaxis protein</fullName>
    </recommendedName>
</protein>
<gene>
    <name evidence="2" type="ORF">I7X39_22270</name>
</gene>
<sequence length="165" mass="17955">MSEPAPVQAPVASLMADGTVVIAQAVLPVWGRQLDVIHEQLNSGITELTRALVAIDGLHGELAQLRAVPAQRPQAEYDRLVAELQAHIEQAVSGLQIGDRLSQMLTLVRGDMQRLIDHMPLLGDAGLHQAEQWLEELRARYTTPEQHSVHGSESAAPDSSGVDYF</sequence>
<dbReference type="EMBL" id="JAEDAK010000027">
    <property type="protein sequence ID" value="MBH9579630.1"/>
    <property type="molecule type" value="Genomic_DNA"/>
</dbReference>
<evidence type="ECO:0000313" key="2">
    <source>
        <dbReference type="EMBL" id="MBH9579630.1"/>
    </source>
</evidence>
<proteinExistence type="predicted"/>
<evidence type="ECO:0008006" key="4">
    <source>
        <dbReference type="Google" id="ProtNLM"/>
    </source>
</evidence>
<dbReference type="RefSeq" id="WP_198113577.1">
    <property type="nucleotide sequence ID" value="NZ_JAEDAK010000027.1"/>
</dbReference>
<name>A0A931JBM9_9BURK</name>
<comment type="caution">
    <text evidence="2">The sequence shown here is derived from an EMBL/GenBank/DDBJ whole genome shotgun (WGS) entry which is preliminary data.</text>
</comment>
<accession>A0A931JBM9</accession>
<dbReference type="AlphaFoldDB" id="A0A931JBM9"/>
<reference evidence="2" key="1">
    <citation type="submission" date="2020-12" db="EMBL/GenBank/DDBJ databases">
        <title>The genome sequence of Inhella sp. 1Y17.</title>
        <authorList>
            <person name="Liu Y."/>
        </authorList>
    </citation>
    <scope>NUCLEOTIDE SEQUENCE</scope>
    <source>
        <strain evidence="2">1Y17</strain>
    </source>
</reference>
<evidence type="ECO:0000313" key="3">
    <source>
        <dbReference type="Proteomes" id="UP000613266"/>
    </source>
</evidence>
<dbReference type="Proteomes" id="UP000613266">
    <property type="component" value="Unassembled WGS sequence"/>
</dbReference>